<keyword evidence="7" id="KW-1185">Reference proteome</keyword>
<keyword evidence="2 4" id="KW-0547">Nucleotide-binding</keyword>
<comment type="caution">
    <text evidence="6">The sequence shown here is derived from an EMBL/GenBank/DDBJ whole genome shotgun (WGS) entry which is preliminary data.</text>
</comment>
<dbReference type="Proteomes" id="UP000266906">
    <property type="component" value="Unassembled WGS sequence"/>
</dbReference>
<reference evidence="6 7" key="1">
    <citation type="submission" date="2018-11" db="EMBL/GenBank/DDBJ databases">
        <title>Sequencing the genomes of 1000 actinobacteria strains.</title>
        <authorList>
            <person name="Klenk H.-P."/>
        </authorList>
    </citation>
    <scope>NUCLEOTIDE SEQUENCE [LARGE SCALE GENOMIC DNA]</scope>
    <source>
        <strain evidence="6 7">DSM 44781</strain>
    </source>
</reference>
<dbReference type="Gene3D" id="3.30.470.20">
    <property type="entry name" value="ATP-grasp fold, B domain"/>
    <property type="match status" value="1"/>
</dbReference>
<evidence type="ECO:0000256" key="3">
    <source>
        <dbReference type="ARBA" id="ARBA00022840"/>
    </source>
</evidence>
<organism evidence="6 7">
    <name type="scientific">Kitasatospora cineracea</name>
    <dbReference type="NCBI Taxonomy" id="88074"/>
    <lineage>
        <taxon>Bacteria</taxon>
        <taxon>Bacillati</taxon>
        <taxon>Actinomycetota</taxon>
        <taxon>Actinomycetes</taxon>
        <taxon>Kitasatosporales</taxon>
        <taxon>Streptomycetaceae</taxon>
        <taxon>Kitasatospora</taxon>
    </lineage>
</organism>
<evidence type="ECO:0000256" key="4">
    <source>
        <dbReference type="PROSITE-ProRule" id="PRU00409"/>
    </source>
</evidence>
<dbReference type="PANTHER" id="PTHR43585">
    <property type="entry name" value="FUMIPYRROLE BIOSYNTHESIS PROTEIN C"/>
    <property type="match status" value="1"/>
</dbReference>
<dbReference type="Pfam" id="PF13535">
    <property type="entry name" value="ATP-grasp_4"/>
    <property type="match status" value="1"/>
</dbReference>
<gene>
    <name evidence="6" type="ORF">EDD38_6715</name>
</gene>
<dbReference type="InterPro" id="IPR052032">
    <property type="entry name" value="ATP-dep_AA_Ligase"/>
</dbReference>
<dbReference type="PROSITE" id="PS50975">
    <property type="entry name" value="ATP_GRASP"/>
    <property type="match status" value="1"/>
</dbReference>
<sequence length="425" mass="44594">MHSRSGSPRLGVVYDDGAAGPGEIAAAARACGAELFLVVDQSSAHVAQLLPGLRGRFELCDVSGLTAAGAAKEVAARAPDGLLTFSEHRLAETGELADALGLTRWHSPRTTRRLTDKLLQRQLFAAAGVDTTRCVPVTDPAGAAAAAAGVGPPVVLKPRTGTGSRSVRRADDPAEAERLAADFFRTAPAGAVLLVESLLTGAPQEAGPDWGDYVSVETAVHDGARQLLCITGKFPLEEPFRERGSFVPHTLRAPTAERVRALADAAVEALGVRDGVVHTEVKLTPDGPRVIEVNGRVGGLVVDLLRRGAGYDVVEAALLLALGRPAPAVPGFDQVTYQYALVPPAGARGLLEVGPLDRLRALPGVDLVDVRGRPGQPLDWRAGAADRLGRLYGRVPDHAALGRLTAAIPEAFRPTFTYTHERGSR</sequence>
<evidence type="ECO:0000256" key="1">
    <source>
        <dbReference type="ARBA" id="ARBA00022598"/>
    </source>
</evidence>
<feature type="domain" description="ATP-grasp" evidence="5">
    <location>
        <begin position="121"/>
        <end position="322"/>
    </location>
</feature>
<evidence type="ECO:0000256" key="2">
    <source>
        <dbReference type="ARBA" id="ARBA00022741"/>
    </source>
</evidence>
<keyword evidence="3 4" id="KW-0067">ATP-binding</keyword>
<accession>A0A3N4RMD1</accession>
<dbReference type="RefSeq" id="WP_123820963.1">
    <property type="nucleotide sequence ID" value="NZ_JBEYIY010000004.1"/>
</dbReference>
<dbReference type="EMBL" id="RKQG01000002">
    <property type="protein sequence ID" value="RPE29557.1"/>
    <property type="molecule type" value="Genomic_DNA"/>
</dbReference>
<dbReference type="GO" id="GO:0005524">
    <property type="term" value="F:ATP binding"/>
    <property type="evidence" value="ECO:0007669"/>
    <property type="project" value="UniProtKB-UniRule"/>
</dbReference>
<dbReference type="GO" id="GO:0016874">
    <property type="term" value="F:ligase activity"/>
    <property type="evidence" value="ECO:0007669"/>
    <property type="project" value="UniProtKB-KW"/>
</dbReference>
<dbReference type="SUPFAM" id="SSF56059">
    <property type="entry name" value="Glutathione synthetase ATP-binding domain-like"/>
    <property type="match status" value="1"/>
</dbReference>
<dbReference type="PANTHER" id="PTHR43585:SF2">
    <property type="entry name" value="ATP-GRASP ENZYME FSQD"/>
    <property type="match status" value="1"/>
</dbReference>
<evidence type="ECO:0000259" key="5">
    <source>
        <dbReference type="PROSITE" id="PS50975"/>
    </source>
</evidence>
<proteinExistence type="predicted"/>
<protein>
    <submittedName>
        <fullName evidence="6">ATP-grasp domain-containing protein</fullName>
    </submittedName>
</protein>
<dbReference type="AlphaFoldDB" id="A0A3N4RMD1"/>
<dbReference type="InterPro" id="IPR011761">
    <property type="entry name" value="ATP-grasp"/>
</dbReference>
<evidence type="ECO:0000313" key="6">
    <source>
        <dbReference type="EMBL" id="RPE29557.1"/>
    </source>
</evidence>
<keyword evidence="1" id="KW-0436">Ligase</keyword>
<dbReference type="GO" id="GO:0046872">
    <property type="term" value="F:metal ion binding"/>
    <property type="evidence" value="ECO:0007669"/>
    <property type="project" value="InterPro"/>
</dbReference>
<evidence type="ECO:0000313" key="7">
    <source>
        <dbReference type="Proteomes" id="UP000266906"/>
    </source>
</evidence>
<name>A0A3N4RMD1_9ACTN</name>